<dbReference type="KEGG" id="gca:Galf_1278"/>
<dbReference type="OrthoDB" id="4104638at2"/>
<name>D9SFK8_GALCS</name>
<dbReference type="InterPro" id="IPR006342">
    <property type="entry name" value="FkbM_mtfrase"/>
</dbReference>
<protein>
    <submittedName>
        <fullName evidence="2">Methyltransferase FkbM family</fullName>
    </submittedName>
</protein>
<evidence type="ECO:0000259" key="1">
    <source>
        <dbReference type="Pfam" id="PF05050"/>
    </source>
</evidence>
<evidence type="ECO:0000313" key="2">
    <source>
        <dbReference type="EMBL" id="ADL55305.1"/>
    </source>
</evidence>
<accession>D9SFK8</accession>
<dbReference type="Proteomes" id="UP000001235">
    <property type="component" value="Chromosome"/>
</dbReference>
<organism evidence="2 3">
    <name type="scientific">Gallionella capsiferriformans (strain ES-2)</name>
    <name type="common">Gallionella ferruginea capsiferriformans (strain ES-2)</name>
    <dbReference type="NCBI Taxonomy" id="395494"/>
    <lineage>
        <taxon>Bacteria</taxon>
        <taxon>Pseudomonadati</taxon>
        <taxon>Pseudomonadota</taxon>
        <taxon>Betaproteobacteria</taxon>
        <taxon>Nitrosomonadales</taxon>
        <taxon>Gallionellaceae</taxon>
        <taxon>Gallionella</taxon>
    </lineage>
</organism>
<dbReference type="HOGENOM" id="CLU_857273_0_0_4"/>
<keyword evidence="2" id="KW-0489">Methyltransferase</keyword>
<proteinExistence type="predicted"/>
<sequence>MISSFIYRQVLGGNRLTKKIWGIVRRIVINLKEDTPCVMQVHGRELGMPLSHALPMYLNDLPFYDRLPARLSKFIRCKLGTIKCIDVGANVGDTIAAFKESVGVERNASEDTFLAVEPNPRFRRYLGINWKGDKSVIILPYICSSTDGATKASINELNGTANLTLEHVDSKDQDIFEKKTIDSIVQQFIAHGDFNLLKTDTDGHDFEVIAGAKGFIKKSLPFLYFEVDSFSNPNFIKDCLSTLSYLREVGYSKIFVYDNFGSLIGLFQTSDVTIIKQLLFYMLTKKAYYYDFLLMRDSFVADFYESEVEYFVTALKDDRLSQAA</sequence>
<dbReference type="Gene3D" id="3.40.50.150">
    <property type="entry name" value="Vaccinia Virus protein VP39"/>
    <property type="match status" value="1"/>
</dbReference>
<gene>
    <name evidence="2" type="ordered locus">Galf_1278</name>
</gene>
<dbReference type="GO" id="GO:0008168">
    <property type="term" value="F:methyltransferase activity"/>
    <property type="evidence" value="ECO:0007669"/>
    <property type="project" value="UniProtKB-KW"/>
</dbReference>
<evidence type="ECO:0000313" key="3">
    <source>
        <dbReference type="Proteomes" id="UP000001235"/>
    </source>
</evidence>
<dbReference type="RefSeq" id="WP_013293244.1">
    <property type="nucleotide sequence ID" value="NC_014394.1"/>
</dbReference>
<dbReference type="GO" id="GO:0032259">
    <property type="term" value="P:methylation"/>
    <property type="evidence" value="ECO:0007669"/>
    <property type="project" value="UniProtKB-KW"/>
</dbReference>
<dbReference type="NCBIfam" id="TIGR01444">
    <property type="entry name" value="fkbM_fam"/>
    <property type="match status" value="1"/>
</dbReference>
<dbReference type="AlphaFoldDB" id="D9SFK8"/>
<keyword evidence="3" id="KW-1185">Reference proteome</keyword>
<dbReference type="STRING" id="395494.Galf_1278"/>
<keyword evidence="2" id="KW-0808">Transferase</keyword>
<dbReference type="eggNOG" id="ENOG5033DI5">
    <property type="taxonomic scope" value="Bacteria"/>
</dbReference>
<dbReference type="SUPFAM" id="SSF53335">
    <property type="entry name" value="S-adenosyl-L-methionine-dependent methyltransferases"/>
    <property type="match status" value="1"/>
</dbReference>
<reference evidence="2 3" key="1">
    <citation type="submission" date="2010-08" db="EMBL/GenBank/DDBJ databases">
        <title>Complete sequence of Gallionella capsiferriformans ES-2.</title>
        <authorList>
            <consortium name="US DOE Joint Genome Institute"/>
            <person name="Lucas S."/>
            <person name="Copeland A."/>
            <person name="Lapidus A."/>
            <person name="Cheng J.-F."/>
            <person name="Bruce D."/>
            <person name="Goodwin L."/>
            <person name="Pitluck S."/>
            <person name="Chertkov O."/>
            <person name="Davenport K.W."/>
            <person name="Detter J.C."/>
            <person name="Han C."/>
            <person name="Tapia R."/>
            <person name="Land M."/>
            <person name="Hauser L."/>
            <person name="Chang Y.-J."/>
            <person name="Jeffries C."/>
            <person name="Kyrpides N."/>
            <person name="Ivanova N."/>
            <person name="Mikhailova N."/>
            <person name="Shelobolina E.S."/>
            <person name="Picardal F."/>
            <person name="Roden E."/>
            <person name="Emerson D."/>
            <person name="Woyke T."/>
        </authorList>
    </citation>
    <scope>NUCLEOTIDE SEQUENCE [LARGE SCALE GENOMIC DNA]</scope>
    <source>
        <strain evidence="2 3">ES-2</strain>
    </source>
</reference>
<dbReference type="Pfam" id="PF05050">
    <property type="entry name" value="Methyltransf_21"/>
    <property type="match status" value="1"/>
</dbReference>
<dbReference type="InterPro" id="IPR029063">
    <property type="entry name" value="SAM-dependent_MTases_sf"/>
</dbReference>
<feature type="domain" description="Methyltransferase FkbM" evidence="1">
    <location>
        <begin position="86"/>
        <end position="252"/>
    </location>
</feature>
<dbReference type="EMBL" id="CP002159">
    <property type="protein sequence ID" value="ADL55305.1"/>
    <property type="molecule type" value="Genomic_DNA"/>
</dbReference>